<comment type="caution">
    <text evidence="2">The sequence shown here is derived from an EMBL/GenBank/DDBJ whole genome shotgun (WGS) entry which is preliminary data.</text>
</comment>
<dbReference type="OrthoDB" id="5347061at2759"/>
<dbReference type="PANTHER" id="PTHR33112">
    <property type="entry name" value="DOMAIN PROTEIN, PUTATIVE-RELATED"/>
    <property type="match status" value="1"/>
</dbReference>
<proteinExistence type="predicted"/>
<sequence>MSVLAYNWIKNCQKSHARCKSRDSHFRPKRLIQILDSSNLQLVHPRELSMEDQVDYVALSHRWGGGSPLTLLEAKERDFQKHISAKDLPRTFQEAILACLKLGISYIWIDSLCIIQDSKEDWEEQAAEMGSVYGNCELNLCMAGSANPSEASFGSRDTDLILPVCIPLTGFDGSLAQLRLVCDSSFECDIKESPLRKRGWVFQEWYLSKRSLVLGRMQLWWHCREMLACETFPRGTEGTNFQNSLTDVESMKDTNYGRNVIFSQSLWWDLIKQYAGTGLAYEAKDRVIAFSGMPKMFRQAHQIQDEYVAGMWRRDLPQALLWYRFCGGKTSRSKEYKAPSWSWMSIDGPFELKDHSQRKGWSQETPVVTSHQCSTVTDVKVSLADKSNPFSMLHSGSITIHGHLVKLHKDRDGGIDMGTVSVRDLNHGEIRLDEEDENENSVISYLDPTSTSQHGVSSGLQRTKMSLKAATGSTYVLPLLHQVYDMSKHSTTNVVGLVLYESLDQPHVFYRIGSFHATSFGSSSFEEMTKNLEAEYPKTSIYIL</sequence>
<evidence type="ECO:0000259" key="1">
    <source>
        <dbReference type="Pfam" id="PF06985"/>
    </source>
</evidence>
<evidence type="ECO:0000313" key="2">
    <source>
        <dbReference type="EMBL" id="KAJ4022736.1"/>
    </source>
</evidence>
<dbReference type="PANTHER" id="PTHR33112:SF10">
    <property type="entry name" value="TOL"/>
    <property type="match status" value="1"/>
</dbReference>
<dbReference type="EMBL" id="JAPDHF010000002">
    <property type="protein sequence ID" value="KAJ4022736.1"/>
    <property type="molecule type" value="Genomic_DNA"/>
</dbReference>
<feature type="domain" description="Heterokaryon incompatibility" evidence="1">
    <location>
        <begin position="56"/>
        <end position="204"/>
    </location>
</feature>
<keyword evidence="3" id="KW-1185">Reference proteome</keyword>
<accession>A0A9W8PYW3</accession>
<dbReference type="Pfam" id="PF06985">
    <property type="entry name" value="HET"/>
    <property type="match status" value="1"/>
</dbReference>
<organism evidence="2 3">
    <name type="scientific">Fusarium irregulare</name>
    <dbReference type="NCBI Taxonomy" id="2494466"/>
    <lineage>
        <taxon>Eukaryota</taxon>
        <taxon>Fungi</taxon>
        <taxon>Dikarya</taxon>
        <taxon>Ascomycota</taxon>
        <taxon>Pezizomycotina</taxon>
        <taxon>Sordariomycetes</taxon>
        <taxon>Hypocreomycetidae</taxon>
        <taxon>Hypocreales</taxon>
        <taxon>Nectriaceae</taxon>
        <taxon>Fusarium</taxon>
        <taxon>Fusarium incarnatum-equiseti species complex</taxon>
    </lineage>
</organism>
<dbReference type="InterPro" id="IPR010730">
    <property type="entry name" value="HET"/>
</dbReference>
<reference evidence="2" key="1">
    <citation type="submission" date="2022-10" db="EMBL/GenBank/DDBJ databases">
        <title>Fusarium specimens isolated from Avocado Roots.</title>
        <authorList>
            <person name="Stajich J."/>
            <person name="Roper C."/>
            <person name="Heimlech-Rivalta G."/>
        </authorList>
    </citation>
    <scope>NUCLEOTIDE SEQUENCE</scope>
    <source>
        <strain evidence="2">CF00143</strain>
    </source>
</reference>
<dbReference type="AlphaFoldDB" id="A0A9W8PYW3"/>
<protein>
    <recommendedName>
        <fullName evidence="1">Heterokaryon incompatibility domain-containing protein</fullName>
    </recommendedName>
</protein>
<evidence type="ECO:0000313" key="3">
    <source>
        <dbReference type="Proteomes" id="UP001152130"/>
    </source>
</evidence>
<dbReference type="Proteomes" id="UP001152130">
    <property type="component" value="Unassembled WGS sequence"/>
</dbReference>
<gene>
    <name evidence="2" type="ORF">NW766_001783</name>
</gene>
<name>A0A9W8PYW3_9HYPO</name>